<evidence type="ECO:0000313" key="1">
    <source>
        <dbReference type="EMBL" id="TVU24671.1"/>
    </source>
</evidence>
<protein>
    <submittedName>
        <fullName evidence="1">Uncharacterized protein</fullName>
    </submittedName>
</protein>
<evidence type="ECO:0000313" key="2">
    <source>
        <dbReference type="Proteomes" id="UP000324897"/>
    </source>
</evidence>
<gene>
    <name evidence="1" type="ORF">EJB05_27122</name>
</gene>
<comment type="caution">
    <text evidence="1">The sequence shown here is derived from an EMBL/GenBank/DDBJ whole genome shotgun (WGS) entry which is preliminary data.</text>
</comment>
<proteinExistence type="predicted"/>
<organism evidence="1 2">
    <name type="scientific">Eragrostis curvula</name>
    <name type="common">weeping love grass</name>
    <dbReference type="NCBI Taxonomy" id="38414"/>
    <lineage>
        <taxon>Eukaryota</taxon>
        <taxon>Viridiplantae</taxon>
        <taxon>Streptophyta</taxon>
        <taxon>Embryophyta</taxon>
        <taxon>Tracheophyta</taxon>
        <taxon>Spermatophyta</taxon>
        <taxon>Magnoliopsida</taxon>
        <taxon>Liliopsida</taxon>
        <taxon>Poales</taxon>
        <taxon>Poaceae</taxon>
        <taxon>PACMAD clade</taxon>
        <taxon>Chloridoideae</taxon>
        <taxon>Eragrostideae</taxon>
        <taxon>Eragrostidinae</taxon>
        <taxon>Eragrostis</taxon>
    </lineage>
</organism>
<dbReference type="Proteomes" id="UP000324897">
    <property type="component" value="Chromosome 2"/>
</dbReference>
<accession>A0A5J9UN29</accession>
<dbReference type="Gramene" id="TVU24671">
    <property type="protein sequence ID" value="TVU24671"/>
    <property type="gene ID" value="EJB05_27122"/>
</dbReference>
<keyword evidence="2" id="KW-1185">Reference proteome</keyword>
<feature type="non-terminal residue" evidence="1">
    <location>
        <position position="1"/>
    </location>
</feature>
<name>A0A5J9UN29_9POAL</name>
<reference evidence="1 2" key="1">
    <citation type="journal article" date="2019" name="Sci. Rep.">
        <title>A high-quality genome of Eragrostis curvula grass provides insights into Poaceae evolution and supports new strategies to enhance forage quality.</title>
        <authorList>
            <person name="Carballo J."/>
            <person name="Santos B.A.C.M."/>
            <person name="Zappacosta D."/>
            <person name="Garbus I."/>
            <person name="Selva J.P."/>
            <person name="Gallo C.A."/>
            <person name="Diaz A."/>
            <person name="Albertini E."/>
            <person name="Caccamo M."/>
            <person name="Echenique V."/>
        </authorList>
    </citation>
    <scope>NUCLEOTIDE SEQUENCE [LARGE SCALE GENOMIC DNA]</scope>
    <source>
        <strain evidence="2">cv. Victoria</strain>
        <tissue evidence="1">Leaf</tissue>
    </source>
</reference>
<dbReference type="EMBL" id="RWGY01000013">
    <property type="protein sequence ID" value="TVU24671.1"/>
    <property type="molecule type" value="Genomic_DNA"/>
</dbReference>
<dbReference type="AlphaFoldDB" id="A0A5J9UN29"/>
<sequence>MREVELRVAAAAARAQVTLRAYSPPRPPSAHFSSRRRRETAVLPSAFVADR</sequence>